<dbReference type="EMBL" id="UINC01058511">
    <property type="protein sequence ID" value="SVB80851.1"/>
    <property type="molecule type" value="Genomic_DNA"/>
</dbReference>
<feature type="transmembrane region" description="Helical" evidence="1">
    <location>
        <begin position="58"/>
        <end position="81"/>
    </location>
</feature>
<gene>
    <name evidence="2" type="ORF">METZ01_LOCUS233705</name>
</gene>
<reference evidence="2" key="1">
    <citation type="submission" date="2018-05" db="EMBL/GenBank/DDBJ databases">
        <authorList>
            <person name="Lanie J.A."/>
            <person name="Ng W.-L."/>
            <person name="Kazmierczak K.M."/>
            <person name="Andrzejewski T.M."/>
            <person name="Davidsen T.M."/>
            <person name="Wayne K.J."/>
            <person name="Tettelin H."/>
            <person name="Glass J.I."/>
            <person name="Rusch D."/>
            <person name="Podicherti R."/>
            <person name="Tsui H.-C.T."/>
            <person name="Winkler M.E."/>
        </authorList>
    </citation>
    <scope>NUCLEOTIDE SEQUENCE</scope>
</reference>
<feature type="transmembrane region" description="Helical" evidence="1">
    <location>
        <begin position="185"/>
        <end position="204"/>
    </location>
</feature>
<feature type="non-terminal residue" evidence="2">
    <location>
        <position position="205"/>
    </location>
</feature>
<evidence type="ECO:0000256" key="1">
    <source>
        <dbReference type="SAM" id="Phobius"/>
    </source>
</evidence>
<name>A0A382H317_9ZZZZ</name>
<keyword evidence="1" id="KW-0812">Transmembrane</keyword>
<protein>
    <submittedName>
        <fullName evidence="2">Uncharacterized protein</fullName>
    </submittedName>
</protein>
<feature type="transmembrane region" description="Helical" evidence="1">
    <location>
        <begin position="158"/>
        <end position="178"/>
    </location>
</feature>
<feature type="transmembrane region" description="Helical" evidence="1">
    <location>
        <begin position="12"/>
        <end position="38"/>
    </location>
</feature>
<feature type="transmembrane region" description="Helical" evidence="1">
    <location>
        <begin position="93"/>
        <end position="113"/>
    </location>
</feature>
<keyword evidence="1" id="KW-1133">Transmembrane helix</keyword>
<keyword evidence="1" id="KW-0472">Membrane</keyword>
<sequence length="205" mass="22397">MGRFWREFRSSGLFFGPGVSLLVGFGIMPICLAVYMSVHKWRPVQGRFLGTSHYEKALGDLTSALLVLAAFAVMIAGVWLLTRDWRSSFRGRGPTIVLGVITLLLFAAVARGWQLHNFIVGYEEGAPWASDLASQIFFDRRGNPTEQLALVAGSSRSFFGAAGMLVVAVMFLFSAIFLKLRPRLMGCLAGILSIYAAGQVVSVGW</sequence>
<evidence type="ECO:0000313" key="2">
    <source>
        <dbReference type="EMBL" id="SVB80851.1"/>
    </source>
</evidence>
<proteinExistence type="predicted"/>
<dbReference type="AlphaFoldDB" id="A0A382H317"/>
<accession>A0A382H317</accession>
<organism evidence="2">
    <name type="scientific">marine metagenome</name>
    <dbReference type="NCBI Taxonomy" id="408172"/>
    <lineage>
        <taxon>unclassified sequences</taxon>
        <taxon>metagenomes</taxon>
        <taxon>ecological metagenomes</taxon>
    </lineage>
</organism>